<keyword evidence="1" id="KW-0472">Membrane</keyword>
<name>A0A330LP20_9GAMM</name>
<protein>
    <submittedName>
        <fullName evidence="2">Uncharacterized protein</fullName>
    </submittedName>
</protein>
<reference evidence="3" key="1">
    <citation type="submission" date="2018-05" db="EMBL/GenBank/DDBJ databases">
        <authorList>
            <person name="Cea G.-C."/>
            <person name="William W."/>
        </authorList>
    </citation>
    <scope>NUCLEOTIDE SEQUENCE [LARGE SCALE GENOMIC DNA]</scope>
    <source>
        <strain evidence="3">DB21MT 5</strain>
    </source>
</reference>
<dbReference type="EMBL" id="LS483250">
    <property type="protein sequence ID" value="SQD78443.1"/>
    <property type="molecule type" value="Genomic_DNA"/>
</dbReference>
<keyword evidence="1" id="KW-0812">Transmembrane</keyword>
<dbReference type="KEGG" id="mya:MORIYA_1965"/>
<proteinExistence type="predicted"/>
<gene>
    <name evidence="2" type="ORF">MORIYA_1965</name>
</gene>
<organism evidence="2 3">
    <name type="scientific">Moritella yayanosii</name>
    <dbReference type="NCBI Taxonomy" id="69539"/>
    <lineage>
        <taxon>Bacteria</taxon>
        <taxon>Pseudomonadati</taxon>
        <taxon>Pseudomonadota</taxon>
        <taxon>Gammaproteobacteria</taxon>
        <taxon>Alteromonadales</taxon>
        <taxon>Moritellaceae</taxon>
        <taxon>Moritella</taxon>
    </lineage>
</organism>
<evidence type="ECO:0000313" key="2">
    <source>
        <dbReference type="EMBL" id="SQD78443.1"/>
    </source>
</evidence>
<sequence>MLTGLSWFGSLKSFYLLFHTNFINHRFSDGGSLFMAAVSILILGLVLCAINLKLIKAE</sequence>
<dbReference type="AlphaFoldDB" id="A0A330LP20"/>
<evidence type="ECO:0000313" key="3">
    <source>
        <dbReference type="Proteomes" id="UP000250163"/>
    </source>
</evidence>
<keyword evidence="3" id="KW-1185">Reference proteome</keyword>
<dbReference type="Proteomes" id="UP000250163">
    <property type="component" value="Chromosome MORIYA"/>
</dbReference>
<evidence type="ECO:0000256" key="1">
    <source>
        <dbReference type="SAM" id="Phobius"/>
    </source>
</evidence>
<feature type="transmembrane region" description="Helical" evidence="1">
    <location>
        <begin position="33"/>
        <end position="52"/>
    </location>
</feature>
<accession>A0A330LP20</accession>
<keyword evidence="1" id="KW-1133">Transmembrane helix</keyword>